<comment type="caution">
    <text evidence="1">The sequence shown here is derived from an EMBL/GenBank/DDBJ whole genome shotgun (WGS) entry which is preliminary data.</text>
</comment>
<protein>
    <recommendedName>
        <fullName evidence="2">HEAT repeat domain-containing protein</fullName>
    </recommendedName>
</protein>
<accession>A0A0F9PPP3</accession>
<reference evidence="1" key="1">
    <citation type="journal article" date="2015" name="Nature">
        <title>Complex archaea that bridge the gap between prokaryotes and eukaryotes.</title>
        <authorList>
            <person name="Spang A."/>
            <person name="Saw J.H."/>
            <person name="Jorgensen S.L."/>
            <person name="Zaremba-Niedzwiedzka K."/>
            <person name="Martijn J."/>
            <person name="Lind A.E."/>
            <person name="van Eijk R."/>
            <person name="Schleper C."/>
            <person name="Guy L."/>
            <person name="Ettema T.J."/>
        </authorList>
    </citation>
    <scope>NUCLEOTIDE SEQUENCE</scope>
</reference>
<evidence type="ECO:0000313" key="1">
    <source>
        <dbReference type="EMBL" id="KKN03056.1"/>
    </source>
</evidence>
<dbReference type="InterPro" id="IPR016024">
    <property type="entry name" value="ARM-type_fold"/>
</dbReference>
<name>A0A0F9PPP3_9ZZZZ</name>
<feature type="non-terminal residue" evidence="1">
    <location>
        <position position="1"/>
    </location>
</feature>
<proteinExistence type="predicted"/>
<organism evidence="1">
    <name type="scientific">marine sediment metagenome</name>
    <dbReference type="NCBI Taxonomy" id="412755"/>
    <lineage>
        <taxon>unclassified sequences</taxon>
        <taxon>metagenomes</taxon>
        <taxon>ecological metagenomes</taxon>
    </lineage>
</organism>
<dbReference type="Gene3D" id="1.25.10.10">
    <property type="entry name" value="Leucine-rich Repeat Variant"/>
    <property type="match status" value="1"/>
</dbReference>
<dbReference type="Pfam" id="PF13646">
    <property type="entry name" value="HEAT_2"/>
    <property type="match status" value="1"/>
</dbReference>
<dbReference type="EMBL" id="LAZR01005078">
    <property type="protein sequence ID" value="KKN03056.1"/>
    <property type="molecule type" value="Genomic_DNA"/>
</dbReference>
<sequence length="155" mass="18361">LDKAELSDDFFISFESLLKIGNRAELVLDSYIQRTNEIHNFKVEIFNFLLDFIKNNSLKHVLVPQLYHTDFITRARTIFRIEEAGDKSYLNYLIPLLNDPDDSVRWAVIRFLNSNNLLKNPLIYTELKNLIEKESNLIIKEKLKVIFKNSRPNFR</sequence>
<dbReference type="SUPFAM" id="SSF48371">
    <property type="entry name" value="ARM repeat"/>
    <property type="match status" value="1"/>
</dbReference>
<evidence type="ECO:0008006" key="2">
    <source>
        <dbReference type="Google" id="ProtNLM"/>
    </source>
</evidence>
<dbReference type="AlphaFoldDB" id="A0A0F9PPP3"/>
<gene>
    <name evidence="1" type="ORF">LCGC14_1111580</name>
</gene>
<dbReference type="InterPro" id="IPR011989">
    <property type="entry name" value="ARM-like"/>
</dbReference>